<organism evidence="5 6">
    <name type="scientific">Stakelama flava</name>
    <dbReference type="NCBI Taxonomy" id="2860338"/>
    <lineage>
        <taxon>Bacteria</taxon>
        <taxon>Pseudomonadati</taxon>
        <taxon>Pseudomonadota</taxon>
        <taxon>Alphaproteobacteria</taxon>
        <taxon>Sphingomonadales</taxon>
        <taxon>Sphingomonadaceae</taxon>
        <taxon>Stakelama</taxon>
    </lineage>
</organism>
<keyword evidence="3" id="KW-0813">Transport</keyword>
<evidence type="ECO:0000313" key="5">
    <source>
        <dbReference type="EMBL" id="MBW4331768.1"/>
    </source>
</evidence>
<proteinExistence type="inferred from homology"/>
<evidence type="ECO:0000256" key="1">
    <source>
        <dbReference type="ARBA" id="ARBA00004418"/>
    </source>
</evidence>
<protein>
    <submittedName>
        <fullName evidence="5">Extracellular solute-binding protein</fullName>
    </submittedName>
</protein>
<dbReference type="Pfam" id="PF01547">
    <property type="entry name" value="SBP_bac_1"/>
    <property type="match status" value="1"/>
</dbReference>
<accession>A0ABS6XPR3</accession>
<dbReference type="InterPro" id="IPR006059">
    <property type="entry name" value="SBP"/>
</dbReference>
<dbReference type="RefSeq" id="WP_219238892.1">
    <property type="nucleotide sequence ID" value="NZ_JAHWZX010000013.1"/>
</dbReference>
<reference evidence="5 6" key="1">
    <citation type="submission" date="2021-07" db="EMBL/GenBank/DDBJ databases">
        <title>Stakelama flava sp. nov., a novel endophytic bacterium isolated from branch of Kandelia candel.</title>
        <authorList>
            <person name="Tuo L."/>
        </authorList>
    </citation>
    <scope>NUCLEOTIDE SEQUENCE [LARGE SCALE GENOMIC DNA]</scope>
    <source>
        <strain evidence="5 6">CBK3Z-3</strain>
    </source>
</reference>
<dbReference type="EMBL" id="JAHWZX010000013">
    <property type="protein sequence ID" value="MBW4331768.1"/>
    <property type="molecule type" value="Genomic_DNA"/>
</dbReference>
<name>A0ABS6XPR3_9SPHN</name>
<dbReference type="PANTHER" id="PTHR43649">
    <property type="entry name" value="ARABINOSE-BINDING PROTEIN-RELATED"/>
    <property type="match status" value="1"/>
</dbReference>
<evidence type="ECO:0000256" key="3">
    <source>
        <dbReference type="ARBA" id="ARBA00022448"/>
    </source>
</evidence>
<sequence>MTRRRLKIAVRQFEPFERAIARQFDDFCRTTGQDAELEARAMDLNTLHDAVIGSGGLGDGSWDIAFMATDWLAEAQGAGLLEDLTPYMARAAVPDFPRGWSPSLTGLQGFDGGYWGLPYHDGPECLIYRCDLLAEAGIAVPTNWESFHEAARKLHAPDKGRYGTVLALYPDGHNGFYDFCIHVWSRGGEVFDRDGRPDFTSHQAHDALDFLRELAADTGAMVPDPHALDSVKSGLLFAEGKVAMMANWFGFAAYGDTAPDSKVKGKVDVAPLPAGPGGRSVSLNVFWVLAMGRGSTAKSLAWDFMRHCARAEMDLITAKEGAIGTRKSTWADPDVNADIPYYHRLDWLHEHARQMPLTPRLAAISRIVDELMTRATTDDTPTADLLAQAQASAQAL</sequence>
<dbReference type="Proteomes" id="UP001197214">
    <property type="component" value="Unassembled WGS sequence"/>
</dbReference>
<dbReference type="PANTHER" id="PTHR43649:SF34">
    <property type="entry name" value="ABC TRANSPORTER PERIPLASMIC-BINDING PROTEIN YCJN-RELATED"/>
    <property type="match status" value="1"/>
</dbReference>
<evidence type="ECO:0000256" key="2">
    <source>
        <dbReference type="ARBA" id="ARBA00008520"/>
    </source>
</evidence>
<keyword evidence="4" id="KW-0732">Signal</keyword>
<evidence type="ECO:0000256" key="4">
    <source>
        <dbReference type="ARBA" id="ARBA00022729"/>
    </source>
</evidence>
<keyword evidence="6" id="KW-1185">Reference proteome</keyword>
<comment type="caution">
    <text evidence="5">The sequence shown here is derived from an EMBL/GenBank/DDBJ whole genome shotgun (WGS) entry which is preliminary data.</text>
</comment>
<comment type="subcellular location">
    <subcellularLocation>
        <location evidence="1">Periplasm</location>
    </subcellularLocation>
</comment>
<dbReference type="InterPro" id="IPR050490">
    <property type="entry name" value="Bact_solute-bd_prot1"/>
</dbReference>
<evidence type="ECO:0000313" key="6">
    <source>
        <dbReference type="Proteomes" id="UP001197214"/>
    </source>
</evidence>
<comment type="similarity">
    <text evidence="2">Belongs to the bacterial solute-binding protein 1 family.</text>
</comment>
<gene>
    <name evidence="5" type="ORF">KY084_12910</name>
</gene>